<dbReference type="InterPro" id="IPR000944">
    <property type="entry name" value="Tscrpt_reg_Rrf2"/>
</dbReference>
<dbReference type="Gene3D" id="1.10.10.10">
    <property type="entry name" value="Winged helix-like DNA-binding domain superfamily/Winged helix DNA-binding domain"/>
    <property type="match status" value="1"/>
</dbReference>
<evidence type="ECO:0000256" key="1">
    <source>
        <dbReference type="ARBA" id="ARBA00023125"/>
    </source>
</evidence>
<dbReference type="NCBIfam" id="TIGR00738">
    <property type="entry name" value="rrf2_super"/>
    <property type="match status" value="1"/>
</dbReference>
<dbReference type="PROSITE" id="PS01332">
    <property type="entry name" value="HTH_RRF2_1"/>
    <property type="match status" value="1"/>
</dbReference>
<organism evidence="2 3">
    <name type="scientific">Azospirillum griseum</name>
    <dbReference type="NCBI Taxonomy" id="2496639"/>
    <lineage>
        <taxon>Bacteria</taxon>
        <taxon>Pseudomonadati</taxon>
        <taxon>Pseudomonadota</taxon>
        <taxon>Alphaproteobacteria</taxon>
        <taxon>Rhodospirillales</taxon>
        <taxon>Azospirillaceae</taxon>
        <taxon>Azospirillum</taxon>
    </lineage>
</organism>
<dbReference type="GO" id="GO:0003700">
    <property type="term" value="F:DNA-binding transcription factor activity"/>
    <property type="evidence" value="ECO:0007669"/>
    <property type="project" value="TreeGrafter"/>
</dbReference>
<sequence length="165" mass="17684">MRLSTKGRYAVMAMVDLAATSQGSPVALADIAERQEISLSYLEQLFAKLRKGGLVKSVRGPGGGYLLAHPADETRVSDIILAVDEPIRTTRCANGTPQGCRTNRSRCLTHDLWEELGNQIHMYLSSVTIADVVERRIIGTSGLSLPRAILPDGVLPDGDAAVAAE</sequence>
<dbReference type="PANTHER" id="PTHR33221:SF5">
    <property type="entry name" value="HTH-TYPE TRANSCRIPTIONAL REGULATOR ISCR"/>
    <property type="match status" value="1"/>
</dbReference>
<dbReference type="Pfam" id="PF02082">
    <property type="entry name" value="Rrf2"/>
    <property type="match status" value="1"/>
</dbReference>
<dbReference type="RefSeq" id="WP_126611428.1">
    <property type="nucleotide sequence ID" value="NZ_JBHUCY010000008.1"/>
</dbReference>
<evidence type="ECO:0000313" key="3">
    <source>
        <dbReference type="Proteomes" id="UP000277007"/>
    </source>
</evidence>
<proteinExistence type="predicted"/>
<dbReference type="PROSITE" id="PS51197">
    <property type="entry name" value="HTH_RRF2_2"/>
    <property type="match status" value="1"/>
</dbReference>
<dbReference type="InterPro" id="IPR030489">
    <property type="entry name" value="TR_Rrf2-type_CS"/>
</dbReference>
<evidence type="ECO:0000313" key="2">
    <source>
        <dbReference type="EMBL" id="RTR24468.1"/>
    </source>
</evidence>
<dbReference type="PANTHER" id="PTHR33221">
    <property type="entry name" value="WINGED HELIX-TURN-HELIX TRANSCRIPTIONAL REGULATOR, RRF2 FAMILY"/>
    <property type="match status" value="1"/>
</dbReference>
<accession>A0A3S0I4D2</accession>
<name>A0A3S0I4D2_9PROT</name>
<reference evidence="2 3" key="1">
    <citation type="submission" date="2018-12" db="EMBL/GenBank/DDBJ databases">
        <authorList>
            <person name="Yang Y."/>
        </authorList>
    </citation>
    <scope>NUCLEOTIDE SEQUENCE [LARGE SCALE GENOMIC DNA]</scope>
    <source>
        <strain evidence="2 3">L-25-5w-1</strain>
    </source>
</reference>
<dbReference type="EMBL" id="RXMA01000001">
    <property type="protein sequence ID" value="RTR24468.1"/>
    <property type="molecule type" value="Genomic_DNA"/>
</dbReference>
<dbReference type="InterPro" id="IPR036388">
    <property type="entry name" value="WH-like_DNA-bd_sf"/>
</dbReference>
<keyword evidence="3" id="KW-1185">Reference proteome</keyword>
<dbReference type="GO" id="GO:0003677">
    <property type="term" value="F:DNA binding"/>
    <property type="evidence" value="ECO:0007669"/>
    <property type="project" value="UniProtKB-KW"/>
</dbReference>
<dbReference type="Proteomes" id="UP000277007">
    <property type="component" value="Unassembled WGS sequence"/>
</dbReference>
<comment type="caution">
    <text evidence="2">The sequence shown here is derived from an EMBL/GenBank/DDBJ whole genome shotgun (WGS) entry which is preliminary data.</text>
</comment>
<dbReference type="GO" id="GO:0005829">
    <property type="term" value="C:cytosol"/>
    <property type="evidence" value="ECO:0007669"/>
    <property type="project" value="TreeGrafter"/>
</dbReference>
<dbReference type="FunFam" id="1.10.10.10:FF:000026">
    <property type="entry name" value="HTH-type transcriptional regulator IscR"/>
    <property type="match status" value="1"/>
</dbReference>
<dbReference type="InterPro" id="IPR036390">
    <property type="entry name" value="WH_DNA-bd_sf"/>
</dbReference>
<protein>
    <submittedName>
        <fullName evidence="2">Rrf2 family transcriptional regulator</fullName>
    </submittedName>
</protein>
<keyword evidence="1" id="KW-0238">DNA-binding</keyword>
<gene>
    <name evidence="2" type="ORF">EJ903_01510</name>
</gene>
<dbReference type="SUPFAM" id="SSF46785">
    <property type="entry name" value="Winged helix' DNA-binding domain"/>
    <property type="match status" value="1"/>
</dbReference>
<dbReference type="AlphaFoldDB" id="A0A3S0I4D2"/>
<dbReference type="OrthoDB" id="9808360at2"/>